<evidence type="ECO:0000313" key="3">
    <source>
        <dbReference type="EMBL" id="GAF76407.1"/>
    </source>
</evidence>
<reference evidence="3" key="1">
    <citation type="journal article" date="2014" name="Front. Microbiol.">
        <title>High frequency of phylogenetically diverse reductive dehalogenase-homologous genes in deep subseafloor sedimentary metagenomes.</title>
        <authorList>
            <person name="Kawai M."/>
            <person name="Futagami T."/>
            <person name="Toyoda A."/>
            <person name="Takaki Y."/>
            <person name="Nishi S."/>
            <person name="Hori S."/>
            <person name="Arai W."/>
            <person name="Tsubouchi T."/>
            <person name="Morono Y."/>
            <person name="Uchiyama I."/>
            <person name="Ito T."/>
            <person name="Fujiyama A."/>
            <person name="Inagaki F."/>
            <person name="Takami H."/>
        </authorList>
    </citation>
    <scope>NUCLEOTIDE SEQUENCE</scope>
    <source>
        <strain evidence="3">Expedition CK06-06</strain>
    </source>
</reference>
<dbReference type="Gene3D" id="2.70.70.10">
    <property type="entry name" value="Glucose Permease (Domain IIA)"/>
    <property type="match status" value="1"/>
</dbReference>
<gene>
    <name evidence="3" type="ORF">S01H1_00956</name>
</gene>
<dbReference type="PANTHER" id="PTHR21666:SF289">
    <property type="entry name" value="L-ALA--D-GLU ENDOPEPTIDASE"/>
    <property type="match status" value="1"/>
</dbReference>
<dbReference type="PANTHER" id="PTHR21666">
    <property type="entry name" value="PEPTIDASE-RELATED"/>
    <property type="match status" value="1"/>
</dbReference>
<proteinExistence type="predicted"/>
<evidence type="ECO:0000259" key="2">
    <source>
        <dbReference type="Pfam" id="PF01551"/>
    </source>
</evidence>
<evidence type="ECO:0000256" key="1">
    <source>
        <dbReference type="ARBA" id="ARBA00022729"/>
    </source>
</evidence>
<dbReference type="InterPro" id="IPR016047">
    <property type="entry name" value="M23ase_b-sheet_dom"/>
</dbReference>
<accession>X0SKJ8</accession>
<dbReference type="GO" id="GO:0004222">
    <property type="term" value="F:metalloendopeptidase activity"/>
    <property type="evidence" value="ECO:0007669"/>
    <property type="project" value="TreeGrafter"/>
</dbReference>
<organism evidence="3">
    <name type="scientific">marine sediment metagenome</name>
    <dbReference type="NCBI Taxonomy" id="412755"/>
    <lineage>
        <taxon>unclassified sequences</taxon>
        <taxon>metagenomes</taxon>
        <taxon>ecological metagenomes</taxon>
    </lineage>
</organism>
<dbReference type="Pfam" id="PF01551">
    <property type="entry name" value="Peptidase_M23"/>
    <property type="match status" value="1"/>
</dbReference>
<protein>
    <recommendedName>
        <fullName evidence="2">M23ase beta-sheet core domain-containing protein</fullName>
    </recommendedName>
</protein>
<dbReference type="EMBL" id="BARS01000378">
    <property type="protein sequence ID" value="GAF76407.1"/>
    <property type="molecule type" value="Genomic_DNA"/>
</dbReference>
<name>X0SKJ8_9ZZZZ</name>
<keyword evidence="1" id="KW-0732">Signal</keyword>
<dbReference type="AlphaFoldDB" id="X0SKJ8"/>
<comment type="caution">
    <text evidence="3">The sequence shown here is derived from an EMBL/GenBank/DDBJ whole genome shotgun (WGS) entry which is preliminary data.</text>
</comment>
<dbReference type="CDD" id="cd12797">
    <property type="entry name" value="M23_peptidase"/>
    <property type="match status" value="1"/>
</dbReference>
<dbReference type="SUPFAM" id="SSF51261">
    <property type="entry name" value="Duplicated hybrid motif"/>
    <property type="match status" value="1"/>
</dbReference>
<sequence>RLGIYGLTVVLDHGQGLASVYSHLSKIDVDINQEVMKGEAIGLTGQTGLAGGDHLHFGIMVSGMSVNPIEWWDSHWIQDNVTRKLAFLKNK</sequence>
<dbReference type="InterPro" id="IPR050570">
    <property type="entry name" value="Cell_wall_metabolism_enzyme"/>
</dbReference>
<feature type="domain" description="M23ase beta-sheet core" evidence="2">
    <location>
        <begin position="4"/>
        <end position="68"/>
    </location>
</feature>
<dbReference type="InterPro" id="IPR011055">
    <property type="entry name" value="Dup_hybrid_motif"/>
</dbReference>
<feature type="non-terminal residue" evidence="3">
    <location>
        <position position="1"/>
    </location>
</feature>